<keyword evidence="9 11" id="KW-0460">Magnesium</keyword>
<organism evidence="12 13">
    <name type="scientific">Campylobacter majalis</name>
    <dbReference type="NCBI Taxonomy" id="2790656"/>
    <lineage>
        <taxon>Bacteria</taxon>
        <taxon>Pseudomonadati</taxon>
        <taxon>Campylobacterota</taxon>
        <taxon>Epsilonproteobacteria</taxon>
        <taxon>Campylobacterales</taxon>
        <taxon>Campylobacteraceae</taxon>
        <taxon>Campylobacter</taxon>
    </lineage>
</organism>
<dbReference type="InterPro" id="IPR029056">
    <property type="entry name" value="Ribokinase-like"/>
</dbReference>
<keyword evidence="5 11" id="KW-0479">Metal-binding</keyword>
<feature type="binding site" evidence="11">
    <location>
        <position position="37"/>
    </location>
    <ligand>
        <name>substrate</name>
    </ligand>
</feature>
<evidence type="ECO:0000256" key="6">
    <source>
        <dbReference type="ARBA" id="ARBA00022741"/>
    </source>
</evidence>
<comment type="similarity">
    <text evidence="11">Belongs to the Thz kinase family.</text>
</comment>
<dbReference type="HAMAP" id="MF_00228">
    <property type="entry name" value="Thz_kinase"/>
    <property type="match status" value="1"/>
</dbReference>
<keyword evidence="4 11" id="KW-0808">Transferase</keyword>
<dbReference type="SUPFAM" id="SSF53613">
    <property type="entry name" value="Ribokinase-like"/>
    <property type="match status" value="1"/>
</dbReference>
<dbReference type="InterPro" id="IPR000417">
    <property type="entry name" value="Hyethyz_kinase"/>
</dbReference>
<evidence type="ECO:0000256" key="2">
    <source>
        <dbReference type="ARBA" id="ARBA00001946"/>
    </source>
</evidence>
<keyword evidence="10 11" id="KW-0784">Thiamine biosynthesis</keyword>
<evidence type="ECO:0000256" key="7">
    <source>
        <dbReference type="ARBA" id="ARBA00022777"/>
    </source>
</evidence>
<dbReference type="NCBIfam" id="NF006830">
    <property type="entry name" value="PRK09355.1"/>
    <property type="match status" value="1"/>
</dbReference>
<name>A0ABM8Q6A9_9BACT</name>
<dbReference type="Pfam" id="PF02110">
    <property type="entry name" value="HK"/>
    <property type="match status" value="1"/>
</dbReference>
<comment type="pathway">
    <text evidence="3 11">Cofactor biosynthesis; thiamine diphosphate biosynthesis; 4-methyl-5-(2-phosphoethyl)-thiazole from 5-(2-hydroxyethyl)-4-methylthiazole: step 1/1.</text>
</comment>
<evidence type="ECO:0000256" key="1">
    <source>
        <dbReference type="ARBA" id="ARBA00001771"/>
    </source>
</evidence>
<protein>
    <recommendedName>
        <fullName evidence="11">Hydroxyethylthiazole kinase</fullName>
        <ecNumber evidence="11">2.7.1.50</ecNumber>
    </recommendedName>
    <alternativeName>
        <fullName evidence="11">4-methyl-5-beta-hydroxyethylthiazole kinase</fullName>
        <shortName evidence="11">TH kinase</shortName>
        <shortName evidence="11">Thz kinase</shortName>
    </alternativeName>
</protein>
<dbReference type="Proteomes" id="UP000789803">
    <property type="component" value="Unassembled WGS sequence"/>
</dbReference>
<reference evidence="12 13" key="1">
    <citation type="submission" date="2020-11" db="EMBL/GenBank/DDBJ databases">
        <authorList>
            <person name="Peeters C."/>
        </authorList>
    </citation>
    <scope>NUCLEOTIDE SEQUENCE [LARGE SCALE GENOMIC DNA]</scope>
    <source>
        <strain evidence="12 13">LMG 7974</strain>
    </source>
</reference>
<evidence type="ECO:0000256" key="10">
    <source>
        <dbReference type="ARBA" id="ARBA00022977"/>
    </source>
</evidence>
<dbReference type="EC" id="2.7.1.50" evidence="11"/>
<keyword evidence="6 11" id="KW-0547">Nucleotide-binding</keyword>
<gene>
    <name evidence="11 12" type="primary">thiM</name>
    <name evidence="12" type="ORF">LMG7974_00958</name>
</gene>
<dbReference type="PRINTS" id="PR01099">
    <property type="entry name" value="HYETHTZKNASE"/>
</dbReference>
<evidence type="ECO:0000256" key="8">
    <source>
        <dbReference type="ARBA" id="ARBA00022840"/>
    </source>
</evidence>
<evidence type="ECO:0000256" key="11">
    <source>
        <dbReference type="HAMAP-Rule" id="MF_00228"/>
    </source>
</evidence>
<comment type="caution">
    <text evidence="12">The sequence shown here is derived from an EMBL/GenBank/DDBJ whole genome shotgun (WGS) entry which is preliminary data.</text>
</comment>
<dbReference type="EMBL" id="CAJHOF010000007">
    <property type="protein sequence ID" value="CAD7288335.1"/>
    <property type="molecule type" value="Genomic_DNA"/>
</dbReference>
<feature type="binding site" evidence="11">
    <location>
        <position position="191"/>
    </location>
    <ligand>
        <name>substrate</name>
    </ligand>
</feature>
<feature type="binding site" evidence="11">
    <location>
        <position position="164"/>
    </location>
    <ligand>
        <name>ATP</name>
        <dbReference type="ChEBI" id="CHEBI:30616"/>
    </ligand>
</feature>
<dbReference type="Gene3D" id="3.40.1190.20">
    <property type="match status" value="1"/>
</dbReference>
<comment type="cofactor">
    <cofactor evidence="2 11">
        <name>Mg(2+)</name>
        <dbReference type="ChEBI" id="CHEBI:18420"/>
    </cofactor>
</comment>
<keyword evidence="7 11" id="KW-0418">Kinase</keyword>
<sequence>MISKIKEKNPLIHNITNYVTVNGVANALISLGASPVMADSEFEVSDIVSISNALVINIGTLNERVLKSMIKAGIRANELGLPVVLDPVGAGASLYRTQAVFELLKSIKFSLIRLNISEAKTLINQTSTTNGVDASQSDLNADLSSAISVAKNISEKFNTITVISGKSDIITNGKNIAICDNGHEMMSKITGSGCMLSAVLGAFMCVGDTFETAVHGVSAYGICGERAFDKLGDNGNATYATLLIDELAFVSDDDVVKFGKIRHI</sequence>
<evidence type="ECO:0000313" key="12">
    <source>
        <dbReference type="EMBL" id="CAD7288335.1"/>
    </source>
</evidence>
<proteinExistence type="inferred from homology"/>
<evidence type="ECO:0000313" key="13">
    <source>
        <dbReference type="Proteomes" id="UP000789803"/>
    </source>
</evidence>
<keyword evidence="8 11" id="KW-0067">ATP-binding</keyword>
<dbReference type="GO" id="GO:0004417">
    <property type="term" value="F:hydroxyethylthiazole kinase activity"/>
    <property type="evidence" value="ECO:0007669"/>
    <property type="project" value="UniProtKB-EC"/>
</dbReference>
<evidence type="ECO:0000256" key="3">
    <source>
        <dbReference type="ARBA" id="ARBA00004868"/>
    </source>
</evidence>
<dbReference type="CDD" id="cd01170">
    <property type="entry name" value="THZ_kinase"/>
    <property type="match status" value="1"/>
</dbReference>
<dbReference type="RefSeq" id="WP_229932760.1">
    <property type="nucleotide sequence ID" value="NZ_CAJHOF010000007.1"/>
</dbReference>
<evidence type="ECO:0000256" key="4">
    <source>
        <dbReference type="ARBA" id="ARBA00022679"/>
    </source>
</evidence>
<dbReference type="PIRSF" id="PIRSF000513">
    <property type="entry name" value="Thz_kinase"/>
    <property type="match status" value="1"/>
</dbReference>
<comment type="function">
    <text evidence="11">Catalyzes the phosphorylation of the hydroxyl group of 4-methyl-5-beta-hydroxyethylthiazole (THZ).</text>
</comment>
<evidence type="ECO:0000256" key="9">
    <source>
        <dbReference type="ARBA" id="ARBA00022842"/>
    </source>
</evidence>
<feature type="binding site" evidence="11">
    <location>
        <position position="113"/>
    </location>
    <ligand>
        <name>ATP</name>
        <dbReference type="ChEBI" id="CHEBI:30616"/>
    </ligand>
</feature>
<keyword evidence="13" id="KW-1185">Reference proteome</keyword>
<accession>A0ABM8Q6A9</accession>
<evidence type="ECO:0000256" key="5">
    <source>
        <dbReference type="ARBA" id="ARBA00022723"/>
    </source>
</evidence>
<comment type="catalytic activity">
    <reaction evidence="1 11">
        <text>5-(2-hydroxyethyl)-4-methylthiazole + ATP = 4-methyl-5-(2-phosphooxyethyl)-thiazole + ADP + H(+)</text>
        <dbReference type="Rhea" id="RHEA:24212"/>
        <dbReference type="ChEBI" id="CHEBI:15378"/>
        <dbReference type="ChEBI" id="CHEBI:17957"/>
        <dbReference type="ChEBI" id="CHEBI:30616"/>
        <dbReference type="ChEBI" id="CHEBI:58296"/>
        <dbReference type="ChEBI" id="CHEBI:456216"/>
        <dbReference type="EC" id="2.7.1.50"/>
    </reaction>
</comment>